<dbReference type="Gene3D" id="3.40.50.2000">
    <property type="entry name" value="Glycogen Phosphorylase B"/>
    <property type="match status" value="2"/>
</dbReference>
<dbReference type="CDD" id="cd03789">
    <property type="entry name" value="GT9_LPS_heptosyltransferase"/>
    <property type="match status" value="1"/>
</dbReference>
<evidence type="ECO:0000256" key="2">
    <source>
        <dbReference type="ARBA" id="ARBA00022679"/>
    </source>
</evidence>
<dbReference type="Pfam" id="PF01075">
    <property type="entry name" value="Glyco_transf_9"/>
    <property type="match status" value="1"/>
</dbReference>
<proteinExistence type="predicted"/>
<evidence type="ECO:0000256" key="1">
    <source>
        <dbReference type="ARBA" id="ARBA00022676"/>
    </source>
</evidence>
<name>A0A3P1B6M3_9FLAO</name>
<evidence type="ECO:0000313" key="4">
    <source>
        <dbReference type="Proteomes" id="UP000268372"/>
    </source>
</evidence>
<comment type="caution">
    <text evidence="3">The sequence shown here is derived from an EMBL/GenBank/DDBJ whole genome shotgun (WGS) entry which is preliminary data.</text>
</comment>
<dbReference type="InterPro" id="IPR051199">
    <property type="entry name" value="LPS_LOS_Heptosyltrfase"/>
</dbReference>
<sequence length="358" mass="41265">MKKILVIQQKMIGDVLVSTILCETLCKAYPTAQIDYLIYENTYPVISENDKNYNVIFFKNEYRDNKKALISFALSLKEQNYDVIIDAYSKLESWLIVGLSNAKTKISFKKKISNLLFTHLIERDQQPKTNLGLVIEHRLKLLDPLKISKDLYVTHPTIKITDEENENAINLLKKHNVNLQKPIVMLNIIGSSETKTYPLKHMAKVVDMVAKSDVQILLNYIPNQIETAKKVLNLCSVETQKRIFFNVLGNNLRGLLALLNQCSFVIGNDGGTMNMAKALNKPTFIIFSPWIEKIAWSTFEDGIKHISVHLNDYKPDLFKNKRLKQIKKENNNLYNLFLPEFFGDLLTHFIKSNLINEQ</sequence>
<dbReference type="SUPFAM" id="SSF53756">
    <property type="entry name" value="UDP-Glycosyltransferase/glycogen phosphorylase"/>
    <property type="match status" value="1"/>
</dbReference>
<protein>
    <submittedName>
        <fullName evidence="3">Lipopolysaccharide heptosyltransferase family protein</fullName>
    </submittedName>
</protein>
<dbReference type="InterPro" id="IPR002201">
    <property type="entry name" value="Glyco_trans_9"/>
</dbReference>
<organism evidence="3 4">
    <name type="scientific">Paenimyroides viscosum</name>
    <dbReference type="NCBI Taxonomy" id="2488729"/>
    <lineage>
        <taxon>Bacteria</taxon>
        <taxon>Pseudomonadati</taxon>
        <taxon>Bacteroidota</taxon>
        <taxon>Flavobacteriia</taxon>
        <taxon>Flavobacteriales</taxon>
        <taxon>Flavobacteriaceae</taxon>
        <taxon>Paenimyroides</taxon>
    </lineage>
</organism>
<gene>
    <name evidence="3" type="ORF">EG242_03090</name>
</gene>
<dbReference type="GO" id="GO:0005829">
    <property type="term" value="C:cytosol"/>
    <property type="evidence" value="ECO:0007669"/>
    <property type="project" value="TreeGrafter"/>
</dbReference>
<dbReference type="PANTHER" id="PTHR30160">
    <property type="entry name" value="TETRAACYLDISACCHARIDE 4'-KINASE-RELATED"/>
    <property type="match status" value="1"/>
</dbReference>
<accession>A0A3P1B6M3</accession>
<dbReference type="GO" id="GO:0009244">
    <property type="term" value="P:lipopolysaccharide core region biosynthetic process"/>
    <property type="evidence" value="ECO:0007669"/>
    <property type="project" value="TreeGrafter"/>
</dbReference>
<dbReference type="AlphaFoldDB" id="A0A3P1B6M3"/>
<dbReference type="Proteomes" id="UP000268372">
    <property type="component" value="Unassembled WGS sequence"/>
</dbReference>
<keyword evidence="2 3" id="KW-0808">Transferase</keyword>
<dbReference type="PANTHER" id="PTHR30160:SF7">
    <property type="entry name" value="ADP-HEPTOSE--LPS HEPTOSYLTRANSFERASE 2"/>
    <property type="match status" value="1"/>
</dbReference>
<dbReference type="RefSeq" id="WP_124898458.1">
    <property type="nucleotide sequence ID" value="NZ_RQTJ01000004.1"/>
</dbReference>
<dbReference type="OrthoDB" id="9772349at2"/>
<reference evidence="3 4" key="1">
    <citation type="submission" date="2018-11" db="EMBL/GenBank/DDBJ databases">
        <title>Flavobacterium sp. nov., YIM 102796 draft genome.</title>
        <authorList>
            <person name="Li G."/>
            <person name="Jiang Y."/>
        </authorList>
    </citation>
    <scope>NUCLEOTIDE SEQUENCE [LARGE SCALE GENOMIC DNA]</scope>
    <source>
        <strain evidence="3 4">YIM 102796</strain>
    </source>
</reference>
<keyword evidence="1" id="KW-0328">Glycosyltransferase</keyword>
<evidence type="ECO:0000313" key="3">
    <source>
        <dbReference type="EMBL" id="RRA96223.1"/>
    </source>
</evidence>
<dbReference type="GO" id="GO:0008713">
    <property type="term" value="F:ADP-heptose-lipopolysaccharide heptosyltransferase activity"/>
    <property type="evidence" value="ECO:0007669"/>
    <property type="project" value="TreeGrafter"/>
</dbReference>
<dbReference type="EMBL" id="RQTJ01000004">
    <property type="protein sequence ID" value="RRA96223.1"/>
    <property type="molecule type" value="Genomic_DNA"/>
</dbReference>
<keyword evidence="4" id="KW-1185">Reference proteome</keyword>